<dbReference type="NCBIfam" id="TIGR00661">
    <property type="entry name" value="MJ1255"/>
    <property type="match status" value="1"/>
</dbReference>
<dbReference type="InterPro" id="IPR005262">
    <property type="entry name" value="MJ1255-like"/>
</dbReference>
<protein>
    <recommendedName>
        <fullName evidence="4">Glycosyltransferase</fullName>
    </recommendedName>
</protein>
<dbReference type="SUPFAM" id="SSF53756">
    <property type="entry name" value="UDP-Glycosyltransferase/glycogen phosphorylase"/>
    <property type="match status" value="1"/>
</dbReference>
<comment type="caution">
    <text evidence="2">The sequence shown here is derived from an EMBL/GenBank/DDBJ whole genome shotgun (WGS) entry which is preliminary data.</text>
</comment>
<evidence type="ECO:0000313" key="2">
    <source>
        <dbReference type="EMBL" id="MBN8431072.1"/>
    </source>
</evidence>
<feature type="region of interest" description="Disordered" evidence="1">
    <location>
        <begin position="346"/>
        <end position="374"/>
    </location>
</feature>
<dbReference type="Pfam" id="PF13528">
    <property type="entry name" value="Glyco_trans_1_3"/>
    <property type="match status" value="1"/>
</dbReference>
<dbReference type="Proteomes" id="UP000664293">
    <property type="component" value="Unassembled WGS sequence"/>
</dbReference>
<organism evidence="2 3">
    <name type="scientific">Microbulbifer salipaludis</name>
    <dbReference type="NCBI Taxonomy" id="187980"/>
    <lineage>
        <taxon>Bacteria</taxon>
        <taxon>Pseudomonadati</taxon>
        <taxon>Pseudomonadota</taxon>
        <taxon>Gammaproteobacteria</taxon>
        <taxon>Cellvibrionales</taxon>
        <taxon>Microbulbiferaceae</taxon>
        <taxon>Microbulbifer</taxon>
    </lineage>
</organism>
<proteinExistence type="predicted"/>
<evidence type="ECO:0008006" key="4">
    <source>
        <dbReference type="Google" id="ProtNLM"/>
    </source>
</evidence>
<gene>
    <name evidence="2" type="ORF">JF535_09445</name>
</gene>
<dbReference type="RefSeq" id="WP_207001497.1">
    <property type="nucleotide sequence ID" value="NZ_JAEKJR010000002.1"/>
</dbReference>
<name>A0ABS3E744_9GAMM</name>
<reference evidence="2 3" key="1">
    <citation type="submission" date="2020-12" db="EMBL/GenBank/DDBJ databases">
        <title>Oil enriched cultivation method for isolating marine PHA-producing bacteria.</title>
        <authorList>
            <person name="Zheng W."/>
            <person name="Yu S."/>
            <person name="Huang Y."/>
        </authorList>
    </citation>
    <scope>NUCLEOTIDE SEQUENCE [LARGE SCALE GENOMIC DNA]</scope>
    <source>
        <strain evidence="2 3">SN0-2</strain>
    </source>
</reference>
<evidence type="ECO:0000313" key="3">
    <source>
        <dbReference type="Proteomes" id="UP000664293"/>
    </source>
</evidence>
<sequence>MKILYGVQGTGNGHLSRARAMAEAFQQFPELDVQWLFSGRAPESFFAMEAFGDYWWREGLTFAHKAGKIDQIATLRQLNLPRLLSDTRTLPVGDFDLVISDFEPVTAWAAKRHKRPSLGLGHQYAFDFNIPTPPFGWAARAIMKVFAPVQVGLGMHWHHFDQPILPPIAQTHGVAEEAANDQRDFVLVYLPFEHHAALLQQLAQVKQRFIVYGLPVDLPKADHITLRAPSVDGFRRDLAAAKAVICNSGFELIAETLTVGKPILTRPLQGQFEQEANALALEELRLARVVKNFDAITISRWLEEHPRGVRILWPDVAKAIAGWIADGRRDSPQQLAQSLWEGVTPGLTTAQQDKLPETENGKSSVGGIKGSETS</sequence>
<dbReference type="EMBL" id="JAEKJR010000002">
    <property type="protein sequence ID" value="MBN8431072.1"/>
    <property type="molecule type" value="Genomic_DNA"/>
</dbReference>
<keyword evidence="3" id="KW-1185">Reference proteome</keyword>
<evidence type="ECO:0000256" key="1">
    <source>
        <dbReference type="SAM" id="MobiDB-lite"/>
    </source>
</evidence>
<dbReference type="Gene3D" id="3.40.50.2000">
    <property type="entry name" value="Glycogen Phosphorylase B"/>
    <property type="match status" value="1"/>
</dbReference>
<accession>A0ABS3E744</accession>